<dbReference type="SUPFAM" id="SSF52218">
    <property type="entry name" value="Flavoproteins"/>
    <property type="match status" value="1"/>
</dbReference>
<gene>
    <name evidence="3" type="ORF">SAMN05880501_11117</name>
</gene>
<organism evidence="3 4">
    <name type="scientific">Ureibacillus xyleni</name>
    <dbReference type="NCBI Taxonomy" id="614648"/>
    <lineage>
        <taxon>Bacteria</taxon>
        <taxon>Bacillati</taxon>
        <taxon>Bacillota</taxon>
        <taxon>Bacilli</taxon>
        <taxon>Bacillales</taxon>
        <taxon>Caryophanaceae</taxon>
        <taxon>Ureibacillus</taxon>
    </lineage>
</organism>
<protein>
    <submittedName>
        <fullName evidence="3">Chromate reductase</fullName>
    </submittedName>
</protein>
<dbReference type="GO" id="GO:0005829">
    <property type="term" value="C:cytosol"/>
    <property type="evidence" value="ECO:0007669"/>
    <property type="project" value="TreeGrafter"/>
</dbReference>
<feature type="domain" description="NADPH-dependent FMN reductase-like" evidence="2">
    <location>
        <begin position="2"/>
        <end position="148"/>
    </location>
</feature>
<keyword evidence="4" id="KW-1185">Reference proteome</keyword>
<sequence length="184" mass="20341">MVKVGIISGSLRKESLSKKIGENVAQYFPEGYEAEFIDIGNLPMYNEDIDNETSSPAEYTAFRSTLKGMDAILFITPEYNRSMPGALKNAIDVGSRPYGQSSWEGKPAAIISQSMGNLSGFGANHHLRQCLVFLNMPILQQPEAYIANSGSLFDDNGKIKDQGTVQFLQGFVNAFVDLINRYNR</sequence>
<dbReference type="GO" id="GO:0016491">
    <property type="term" value="F:oxidoreductase activity"/>
    <property type="evidence" value="ECO:0007669"/>
    <property type="project" value="InterPro"/>
</dbReference>
<evidence type="ECO:0000313" key="3">
    <source>
        <dbReference type="EMBL" id="SOC19553.1"/>
    </source>
</evidence>
<dbReference type="EMBL" id="OBMQ01000011">
    <property type="protein sequence ID" value="SOC19553.1"/>
    <property type="molecule type" value="Genomic_DNA"/>
</dbReference>
<evidence type="ECO:0000256" key="1">
    <source>
        <dbReference type="ARBA" id="ARBA00009428"/>
    </source>
</evidence>
<dbReference type="AlphaFoldDB" id="A0A285TD59"/>
<dbReference type="PANTHER" id="PTHR30543:SF21">
    <property type="entry name" value="NAD(P)H-DEPENDENT FMN REDUCTASE LOT6"/>
    <property type="match status" value="1"/>
</dbReference>
<dbReference type="Gene3D" id="3.40.50.360">
    <property type="match status" value="1"/>
</dbReference>
<dbReference type="InterPro" id="IPR050712">
    <property type="entry name" value="NAD(P)H-dep_reductase"/>
</dbReference>
<dbReference type="PANTHER" id="PTHR30543">
    <property type="entry name" value="CHROMATE REDUCTASE"/>
    <property type="match status" value="1"/>
</dbReference>
<dbReference type="RefSeq" id="WP_097074393.1">
    <property type="nucleotide sequence ID" value="NZ_OBMQ01000011.1"/>
</dbReference>
<dbReference type="Pfam" id="PF03358">
    <property type="entry name" value="FMN_red"/>
    <property type="match status" value="1"/>
</dbReference>
<evidence type="ECO:0000259" key="2">
    <source>
        <dbReference type="Pfam" id="PF03358"/>
    </source>
</evidence>
<dbReference type="InterPro" id="IPR005025">
    <property type="entry name" value="FMN_Rdtase-like_dom"/>
</dbReference>
<reference evidence="4" key="1">
    <citation type="submission" date="2017-08" db="EMBL/GenBank/DDBJ databases">
        <authorList>
            <person name="Varghese N."/>
            <person name="Submissions S."/>
        </authorList>
    </citation>
    <scope>NUCLEOTIDE SEQUENCE [LARGE SCALE GENOMIC DNA]</scope>
    <source>
        <strain evidence="4">JC22</strain>
    </source>
</reference>
<evidence type="ECO:0000313" key="4">
    <source>
        <dbReference type="Proteomes" id="UP000219636"/>
    </source>
</evidence>
<accession>A0A285TD59</accession>
<dbReference type="Proteomes" id="UP000219636">
    <property type="component" value="Unassembled WGS sequence"/>
</dbReference>
<proteinExistence type="inferred from homology"/>
<comment type="similarity">
    <text evidence="1">Belongs to the azoreductase type 2 family.</text>
</comment>
<dbReference type="OrthoDB" id="9812295at2"/>
<dbReference type="GO" id="GO:0010181">
    <property type="term" value="F:FMN binding"/>
    <property type="evidence" value="ECO:0007669"/>
    <property type="project" value="TreeGrafter"/>
</dbReference>
<name>A0A285TD59_9BACL</name>
<dbReference type="InterPro" id="IPR029039">
    <property type="entry name" value="Flavoprotein-like_sf"/>
</dbReference>